<gene>
    <name evidence="2" type="ORF">HAQ05_26705</name>
</gene>
<keyword evidence="3" id="KW-1185">Reference proteome</keyword>
<reference evidence="2 3" key="1">
    <citation type="journal article" date="2020" name="Insects">
        <title>Bacteria Belonging to Pseudomonas typographi sp. nov. from the Bark Beetle Ips typographus Have Genomic Potential to Aid in the Host Ecology.</title>
        <authorList>
            <person name="Peral-Aranega E."/>
            <person name="Saati-Santamaria Z."/>
            <person name="Kolarik M."/>
            <person name="Rivas R."/>
            <person name="Garcia-Fraile P."/>
        </authorList>
    </citation>
    <scope>NUCLEOTIDE SEQUENCE [LARGE SCALE GENOMIC DNA]</scope>
    <source>
        <strain evidence="2 3">CA3A</strain>
    </source>
</reference>
<organism evidence="2 3">
    <name type="scientific">Pseudomonas typographi</name>
    <dbReference type="NCBI Taxonomy" id="2715964"/>
    <lineage>
        <taxon>Bacteria</taxon>
        <taxon>Pseudomonadati</taxon>
        <taxon>Pseudomonadota</taxon>
        <taxon>Gammaproteobacteria</taxon>
        <taxon>Pseudomonadales</taxon>
        <taxon>Pseudomonadaceae</taxon>
        <taxon>Pseudomonas</taxon>
    </lineage>
</organism>
<dbReference type="InterPro" id="IPR024432">
    <property type="entry name" value="Put_RecE_PDDEXK-like_dom"/>
</dbReference>
<dbReference type="Proteomes" id="UP000805841">
    <property type="component" value="Unassembled WGS sequence"/>
</dbReference>
<accession>A0ABR7ZAD4</accession>
<name>A0ABR7ZAD4_9PSED</name>
<dbReference type="EMBL" id="JAAOCA010000061">
    <property type="protein sequence ID" value="MBD1602274.1"/>
    <property type="molecule type" value="Genomic_DNA"/>
</dbReference>
<dbReference type="InterPro" id="IPR011604">
    <property type="entry name" value="PDDEXK-like_dom_sf"/>
</dbReference>
<comment type="caution">
    <text evidence="2">The sequence shown here is derived from an EMBL/GenBank/DDBJ whole genome shotgun (WGS) entry which is preliminary data.</text>
</comment>
<protein>
    <submittedName>
        <fullName evidence="2">Exodeoxyribonuclease VIII</fullName>
    </submittedName>
</protein>
<dbReference type="Pfam" id="PF12684">
    <property type="entry name" value="DUF3799"/>
    <property type="match status" value="1"/>
</dbReference>
<dbReference type="Gene3D" id="3.90.320.10">
    <property type="match status" value="1"/>
</dbReference>
<evidence type="ECO:0000313" key="3">
    <source>
        <dbReference type="Proteomes" id="UP000805841"/>
    </source>
</evidence>
<sequence>MSATQPGYYPALPNDQYHKGPGVSKSQLDLIAKAPALFQWNKAAPEDEEKSHALDVGDATHALLLEPHRFEAEYAVAPVCDRRTTAGKAAWAEFESGLDGKTALDAETGRKLKLIRESVMAHPHARWLMEAQGDVEASIYWNDPTEGVLCRCRPDKAIPNMGWLVDVKTTADISKFERSLYEYRYHVQDSFYTDGYAAHFGEEPQAFVFLVVSTSIECGKYPVRLFVLDFEGKAIGRTTYKRDLASYAECIRSNEWPAIETISLPYWAKERI</sequence>
<evidence type="ECO:0000313" key="2">
    <source>
        <dbReference type="EMBL" id="MBD1602274.1"/>
    </source>
</evidence>
<evidence type="ECO:0000259" key="1">
    <source>
        <dbReference type="Pfam" id="PF12684"/>
    </source>
</evidence>
<proteinExistence type="predicted"/>
<dbReference type="RefSeq" id="WP_190427063.1">
    <property type="nucleotide sequence ID" value="NZ_JAAOCA010000061.1"/>
</dbReference>
<feature type="domain" description="Putative exodeoxyribonuclease 8 PDDEXK-like" evidence="1">
    <location>
        <begin position="24"/>
        <end position="258"/>
    </location>
</feature>